<dbReference type="SUPFAM" id="SSF48403">
    <property type="entry name" value="Ankyrin repeat"/>
    <property type="match status" value="2"/>
</dbReference>
<dbReference type="EMBL" id="CP001102">
    <property type="protein sequence ID" value="ACP21110.1"/>
    <property type="molecule type" value="Genomic_DNA"/>
</dbReference>
<name>C3L469_AMOA5</name>
<dbReference type="Gene3D" id="1.25.40.20">
    <property type="entry name" value="Ankyrin repeat-containing domain"/>
    <property type="match status" value="1"/>
</dbReference>
<feature type="repeat" description="ANK" evidence="3">
    <location>
        <begin position="721"/>
        <end position="753"/>
    </location>
</feature>
<dbReference type="AlphaFoldDB" id="C3L469"/>
<accession>C3L469</accession>
<dbReference type="InterPro" id="IPR036770">
    <property type="entry name" value="Ankyrin_rpt-contain_sf"/>
</dbReference>
<proteinExistence type="predicted"/>
<dbReference type="Pfam" id="PF12796">
    <property type="entry name" value="Ank_2"/>
    <property type="match status" value="3"/>
</dbReference>
<feature type="repeat" description="ANK" evidence="3">
    <location>
        <begin position="685"/>
        <end position="720"/>
    </location>
</feature>
<dbReference type="InterPro" id="IPR002110">
    <property type="entry name" value="Ankyrin_rpt"/>
</dbReference>
<dbReference type="Proteomes" id="UP000001227">
    <property type="component" value="Chromosome"/>
</dbReference>
<evidence type="ECO:0000256" key="1">
    <source>
        <dbReference type="ARBA" id="ARBA00022737"/>
    </source>
</evidence>
<dbReference type="PANTHER" id="PTHR24198:SF165">
    <property type="entry name" value="ANKYRIN REPEAT-CONTAINING PROTEIN-RELATED"/>
    <property type="match status" value="1"/>
</dbReference>
<dbReference type="SMART" id="SM00248">
    <property type="entry name" value="ANK"/>
    <property type="match status" value="8"/>
</dbReference>
<evidence type="ECO:0000313" key="4">
    <source>
        <dbReference type="EMBL" id="ACP21110.1"/>
    </source>
</evidence>
<sequence length="806" mass="89018">MSLVAVSCKDCNNGNPAHTPNPDIEDTKPVYQLILDGIGASASLEGIETYSFFIVNNDNQNTVPSDEILLSLESEIEFTLNNYSVDSQGLTLKKILEVDKIKPSAPQEVILKLKNAKDRNVAASIKLQLKDKTGNKIGEEKSLVWRPKVGIQLDLQITNKNLKGNEKENKKIEFKVASLGTIMPDKDAISLNLIPEDGITATIVGASQATVNGKIIYTYQVKKEDINKTITSLSIDPQGSKQASFKVQLVYDGNLVGPEQTLTWQADEPLAFAFEASEEKYKDIVTGMKSLIGTDIVEISIKNLGKDTEDDEVLLCVEQDSPVEEIAFEVYYNYQNVDQIGAGTPSIAFKSQKKVDVELLNLSNDGTAIKKGDTIKIALQLIDPKVKQQASITFKMKSKKDNQDIATPVTINWRAVTTTSKSIEVTQQMLNEIFSKPGCRRLYDVLKDIKDGKVGQELDINKTDSHHRLGYTALLEAINIGREDIVTLLLDKGADVNTPSIQGETPIQVAIRKLDVEIVNLLLEQKKLDSNITYEKGKKLLLNLAIESKNVTGDIEEVTKIADMLLDKLDIDTIIRINGSGQESPILLAIQCRRTQLVKKLLAKGFTPDLKNKQGETAIHLVARYNQRELAEQLIARNVELDVRDNIGNTPLHIAAALPKNKEIAKLLIDKFQEKGISLDLVNQLGQTPLHKIAGNSNAENIEIMENLLQAGAQPNVQDKNGSTPLHYAIGAKYRNIIEELIRAGTQMDIQDNQGNTSLHLLVANNYVDIVRSVIAKSPNLKNIKNKADKLPKDLATTPEMKALFN</sequence>
<keyword evidence="1" id="KW-0677">Repeat</keyword>
<dbReference type="PROSITE" id="PS50297">
    <property type="entry name" value="ANK_REP_REGION"/>
    <property type="match status" value="4"/>
</dbReference>
<evidence type="ECO:0000256" key="2">
    <source>
        <dbReference type="ARBA" id="ARBA00023043"/>
    </source>
</evidence>
<dbReference type="PANTHER" id="PTHR24198">
    <property type="entry name" value="ANKYRIN REPEAT AND PROTEIN KINASE DOMAIN-CONTAINING PROTEIN"/>
    <property type="match status" value="1"/>
</dbReference>
<reference evidence="4 5" key="1">
    <citation type="journal article" date="2010" name="J. Bacteriol.">
        <title>The genome of the amoeba symbiont 'Candidatus Amoebophilus asiaticus' reveals common mechanisms for host cell interaction among amoeba-associated bacteria.</title>
        <authorList>
            <person name="Schmitz-Esser S."/>
            <person name="Tischler P."/>
            <person name="Arnold R."/>
            <person name="Montanaro J."/>
            <person name="Wagner M."/>
            <person name="Rattei T."/>
            <person name="Horn M."/>
        </authorList>
    </citation>
    <scope>NUCLEOTIDE SEQUENCE [LARGE SCALE GENOMIC DNA]</scope>
    <source>
        <strain evidence="4 5">5a2</strain>
    </source>
</reference>
<gene>
    <name evidence="4" type="ordered locus">Aasi_1878</name>
</gene>
<evidence type="ECO:0000256" key="3">
    <source>
        <dbReference type="PROSITE-ProRule" id="PRU00023"/>
    </source>
</evidence>
<feature type="repeat" description="ANK" evidence="3">
    <location>
        <begin position="614"/>
        <end position="646"/>
    </location>
</feature>
<evidence type="ECO:0000313" key="5">
    <source>
        <dbReference type="Proteomes" id="UP000001227"/>
    </source>
</evidence>
<dbReference type="eggNOG" id="COG0666">
    <property type="taxonomic scope" value="Bacteria"/>
</dbReference>
<protein>
    <submittedName>
        <fullName evidence="4">Uncharacterized protein</fullName>
    </submittedName>
</protein>
<feature type="repeat" description="ANK" evidence="3">
    <location>
        <begin position="469"/>
        <end position="501"/>
    </location>
</feature>
<dbReference type="STRING" id="452471.Aasi_1878"/>
<dbReference type="PROSITE" id="PS50088">
    <property type="entry name" value="ANK_REPEAT"/>
    <property type="match status" value="4"/>
</dbReference>
<keyword evidence="5" id="KW-1185">Reference proteome</keyword>
<organism evidence="4 5">
    <name type="scientific">Amoebophilus asiaticus (strain 5a2)</name>
    <dbReference type="NCBI Taxonomy" id="452471"/>
    <lineage>
        <taxon>Bacteria</taxon>
        <taxon>Pseudomonadati</taxon>
        <taxon>Bacteroidota</taxon>
        <taxon>Cytophagia</taxon>
        <taxon>Cytophagales</taxon>
        <taxon>Amoebophilaceae</taxon>
        <taxon>Candidatus Amoebophilus</taxon>
    </lineage>
</organism>
<dbReference type="HOGENOM" id="CLU_349400_0_0_10"/>
<dbReference type="KEGG" id="aas:Aasi_1878"/>
<keyword evidence="2 3" id="KW-0040">ANK repeat</keyword>